<evidence type="ECO:0000313" key="5">
    <source>
        <dbReference type="Proteomes" id="UP000276254"/>
    </source>
</evidence>
<feature type="region of interest" description="Disordered" evidence="1">
    <location>
        <begin position="1"/>
        <end position="21"/>
    </location>
</feature>
<dbReference type="Pfam" id="PF10502">
    <property type="entry name" value="Peptidase_S26"/>
    <property type="match status" value="1"/>
</dbReference>
<protein>
    <submittedName>
        <fullName evidence="4">S26 family signal peptidase</fullName>
    </submittedName>
</protein>
<gene>
    <name evidence="4" type="ORF">D3Y57_01795</name>
</gene>
<dbReference type="GO" id="GO:0006465">
    <property type="term" value="P:signal peptide processing"/>
    <property type="evidence" value="ECO:0007669"/>
    <property type="project" value="InterPro"/>
</dbReference>
<dbReference type="InterPro" id="IPR036286">
    <property type="entry name" value="LexA/Signal_pep-like_sf"/>
</dbReference>
<sequence>MAERAETSRAASSVWAQPGNKRHARKPARRCLFVIGIGLGIAAVVATIVDHPRPRLVWNASASAPVGLYAVTAITTPRRGDLVIAWPPSTMRDLAARRHYLPRGVPLVKRIVAVSGDRICAGGDAISIDDRLVAIRRSRDAQGRSMPQWTGCITLHRGTVFLLMTKAAGSFDGRYFGPTGPQDLIGKATPLWVR</sequence>
<keyword evidence="2" id="KW-1133">Transmembrane helix</keyword>
<dbReference type="AlphaFoldDB" id="A0A494T672"/>
<dbReference type="KEGG" id="spha:D3Y57_01795"/>
<accession>A0A494T672</accession>
<reference evidence="4 5" key="1">
    <citation type="submission" date="2018-09" db="EMBL/GenBank/DDBJ databases">
        <title>Sphingomonas peninsula sp. nov., isolated from fildes peninsula, Antarctic soil.</title>
        <authorList>
            <person name="Yingchao G."/>
        </authorList>
    </citation>
    <scope>NUCLEOTIDE SEQUENCE [LARGE SCALE GENOMIC DNA]</scope>
    <source>
        <strain evidence="4 5">YZ-8</strain>
        <plasmid evidence="4 5">unnamed1</plasmid>
    </source>
</reference>
<dbReference type="GO" id="GO:0004252">
    <property type="term" value="F:serine-type endopeptidase activity"/>
    <property type="evidence" value="ECO:0007669"/>
    <property type="project" value="InterPro"/>
</dbReference>
<dbReference type="Proteomes" id="UP000276254">
    <property type="component" value="Plasmid unnamed1"/>
</dbReference>
<keyword evidence="4" id="KW-0614">Plasmid</keyword>
<organism evidence="4 5">
    <name type="scientific">Sphingomonas paeninsulae</name>
    <dbReference type="NCBI Taxonomy" id="2319844"/>
    <lineage>
        <taxon>Bacteria</taxon>
        <taxon>Pseudomonadati</taxon>
        <taxon>Pseudomonadota</taxon>
        <taxon>Alphaproteobacteria</taxon>
        <taxon>Sphingomonadales</taxon>
        <taxon>Sphingomonadaceae</taxon>
        <taxon>Sphingomonas</taxon>
    </lineage>
</organism>
<keyword evidence="5" id="KW-1185">Reference proteome</keyword>
<evidence type="ECO:0000313" key="4">
    <source>
        <dbReference type="EMBL" id="AYJ84837.1"/>
    </source>
</evidence>
<evidence type="ECO:0000256" key="2">
    <source>
        <dbReference type="SAM" id="Phobius"/>
    </source>
</evidence>
<dbReference type="InterPro" id="IPR019533">
    <property type="entry name" value="Peptidase_S26"/>
</dbReference>
<evidence type="ECO:0000256" key="1">
    <source>
        <dbReference type="SAM" id="MobiDB-lite"/>
    </source>
</evidence>
<proteinExistence type="predicted"/>
<keyword evidence="2" id="KW-0472">Membrane</keyword>
<feature type="transmembrane region" description="Helical" evidence="2">
    <location>
        <begin position="31"/>
        <end position="49"/>
    </location>
</feature>
<geneLocation type="plasmid" evidence="4">
    <name>unnamed1</name>
</geneLocation>
<dbReference type="SUPFAM" id="SSF51306">
    <property type="entry name" value="LexA/Signal peptidase"/>
    <property type="match status" value="1"/>
</dbReference>
<dbReference type="OrthoDB" id="5360818at2"/>
<dbReference type="Gene3D" id="2.10.109.10">
    <property type="entry name" value="Umud Fragment, subunit A"/>
    <property type="match status" value="1"/>
</dbReference>
<evidence type="ECO:0000259" key="3">
    <source>
        <dbReference type="Pfam" id="PF10502"/>
    </source>
</evidence>
<feature type="domain" description="Peptidase S26" evidence="3">
    <location>
        <begin position="31"/>
        <end position="192"/>
    </location>
</feature>
<dbReference type="EMBL" id="CP032828">
    <property type="protein sequence ID" value="AYJ84837.1"/>
    <property type="molecule type" value="Genomic_DNA"/>
</dbReference>
<keyword evidence="2" id="KW-0812">Transmembrane</keyword>
<name>A0A494T672_SPHPE</name>